<accession>E5AAN3</accession>
<name>E5AAN3_LEPMJ</name>
<keyword evidence="2" id="KW-0732">Signal</keyword>
<dbReference type="PANTHER" id="PTHR40257">
    <property type="match status" value="1"/>
</dbReference>
<proteinExistence type="predicted"/>
<sequence length="289" mass="30884">MPLCTLHLISLHPTIALPTFLSTLKSSNLTPLVISHVVRWIILPTKISTEHLLARNIHWDILLILPSTSALPPPLIQQIAHHWSITAGIPSRLTQNFAAKNHALIHPDPGSVPPLRGDDATKSTTSSAQNLELSADLNAWIDGAVERGGAEDLGAVSMFNLLSFNPGMKSSYLQYGAAFAAYIGSAHGGNAKLVGNVINTNGQPSLSRSSGTPATAGLTKVGELGGEWDEIALAHYPSIRHFRDMLTSAEYQRVNAKFRVPSLRDTAILMTSEVGVEELMRGVGGGAKL</sequence>
<dbReference type="GeneID" id="13292507"/>
<dbReference type="OrthoDB" id="265717at2759"/>
<dbReference type="eggNOG" id="ENOG502RYGD">
    <property type="taxonomic scope" value="Eukaryota"/>
</dbReference>
<evidence type="ECO:0000313" key="4">
    <source>
        <dbReference type="Proteomes" id="UP000002668"/>
    </source>
</evidence>
<dbReference type="VEuPathDB" id="FungiDB:LEMA_P018540.1"/>
<reference evidence="4" key="1">
    <citation type="journal article" date="2011" name="Nat. Commun.">
        <title>Effector diversification within compartments of the Leptosphaeria maculans genome affected by Repeat-Induced Point mutations.</title>
        <authorList>
            <person name="Rouxel T."/>
            <person name="Grandaubert J."/>
            <person name="Hane J.K."/>
            <person name="Hoede C."/>
            <person name="van de Wouw A.P."/>
            <person name="Couloux A."/>
            <person name="Dominguez V."/>
            <person name="Anthouard V."/>
            <person name="Bally P."/>
            <person name="Bourras S."/>
            <person name="Cozijnsen A.J."/>
            <person name="Ciuffetti L.M."/>
            <person name="Degrave A."/>
            <person name="Dilmaghani A."/>
            <person name="Duret L."/>
            <person name="Fudal I."/>
            <person name="Goodwin S.B."/>
            <person name="Gout L."/>
            <person name="Glaser N."/>
            <person name="Linglin J."/>
            <person name="Kema G.H.J."/>
            <person name="Lapalu N."/>
            <person name="Lawrence C.B."/>
            <person name="May K."/>
            <person name="Meyer M."/>
            <person name="Ollivier B."/>
            <person name="Poulain J."/>
            <person name="Schoch C.L."/>
            <person name="Simon A."/>
            <person name="Spatafora J.W."/>
            <person name="Stachowiak A."/>
            <person name="Turgeon B.G."/>
            <person name="Tyler B.M."/>
            <person name="Vincent D."/>
            <person name="Weissenbach J."/>
            <person name="Amselem J."/>
            <person name="Quesneville H."/>
            <person name="Oliver R.P."/>
            <person name="Wincker P."/>
            <person name="Balesdent M.-H."/>
            <person name="Howlett B.J."/>
        </authorList>
    </citation>
    <scope>NUCLEOTIDE SEQUENCE [LARGE SCALE GENOMIC DNA]</scope>
    <source>
        <strain evidence="4">JN3 / isolate v23.1.3 / race Av1-4-5-6-7-8</strain>
    </source>
</reference>
<feature type="signal peptide" evidence="2">
    <location>
        <begin position="1"/>
        <end position="16"/>
    </location>
</feature>
<gene>
    <name evidence="3" type="ORF">LEMA_P018540.1</name>
</gene>
<keyword evidence="4" id="KW-1185">Reference proteome</keyword>
<dbReference type="Proteomes" id="UP000002668">
    <property type="component" value="Genome"/>
</dbReference>
<evidence type="ECO:0000256" key="2">
    <source>
        <dbReference type="SAM" id="SignalP"/>
    </source>
</evidence>
<dbReference type="EMBL" id="FP929138">
    <property type="protein sequence ID" value="CBY00724.1"/>
    <property type="molecule type" value="Genomic_DNA"/>
</dbReference>
<dbReference type="Gene3D" id="3.30.70.100">
    <property type="match status" value="1"/>
</dbReference>
<evidence type="ECO:0000313" key="3">
    <source>
        <dbReference type="EMBL" id="CBY00724.1"/>
    </source>
</evidence>
<dbReference type="OMA" id="ARNIHWD"/>
<feature type="region of interest" description="Disordered" evidence="1">
    <location>
        <begin position="106"/>
        <end position="127"/>
    </location>
</feature>
<evidence type="ECO:0008006" key="5">
    <source>
        <dbReference type="Google" id="ProtNLM"/>
    </source>
</evidence>
<dbReference type="InParanoid" id="E5AAN3"/>
<protein>
    <recommendedName>
        <fullName evidence="5">DUF1330 domain-containing protein</fullName>
    </recommendedName>
</protein>
<dbReference type="PANTHER" id="PTHR40257:SF1">
    <property type="entry name" value="DUF1330 DOMAIN-CONTAINING PROTEIN"/>
    <property type="match status" value="1"/>
</dbReference>
<dbReference type="AlphaFoldDB" id="E5AAN3"/>
<feature type="chain" id="PRO_5003195202" description="DUF1330 domain-containing protein" evidence="2">
    <location>
        <begin position="17"/>
        <end position="289"/>
    </location>
</feature>
<dbReference type="HOGENOM" id="CLU_085773_0_0_1"/>
<organism evidence="4">
    <name type="scientific">Leptosphaeria maculans (strain JN3 / isolate v23.1.3 / race Av1-4-5-6-7-8)</name>
    <name type="common">Blackleg fungus</name>
    <name type="synonym">Phoma lingam</name>
    <dbReference type="NCBI Taxonomy" id="985895"/>
    <lineage>
        <taxon>Eukaryota</taxon>
        <taxon>Fungi</taxon>
        <taxon>Dikarya</taxon>
        <taxon>Ascomycota</taxon>
        <taxon>Pezizomycotina</taxon>
        <taxon>Dothideomycetes</taxon>
        <taxon>Pleosporomycetidae</taxon>
        <taxon>Pleosporales</taxon>
        <taxon>Pleosporineae</taxon>
        <taxon>Leptosphaeriaceae</taxon>
        <taxon>Plenodomus</taxon>
        <taxon>Plenodomus lingam/Leptosphaeria maculans species complex</taxon>
    </lineage>
</organism>
<evidence type="ECO:0000256" key="1">
    <source>
        <dbReference type="SAM" id="MobiDB-lite"/>
    </source>
</evidence>